<feature type="signal peptide" evidence="1">
    <location>
        <begin position="1"/>
        <end position="25"/>
    </location>
</feature>
<dbReference type="Gene3D" id="1.20.1260.10">
    <property type="match status" value="1"/>
</dbReference>
<dbReference type="Proteomes" id="UP000320239">
    <property type="component" value="Unassembled WGS sequence"/>
</dbReference>
<dbReference type="InterPro" id="IPR025419">
    <property type="entry name" value="DUF4142"/>
</dbReference>
<evidence type="ECO:0000313" key="4">
    <source>
        <dbReference type="Proteomes" id="UP000320239"/>
    </source>
</evidence>
<dbReference type="RefSeq" id="WP_122980371.1">
    <property type="nucleotide sequence ID" value="NZ_BOMX01000080.1"/>
</dbReference>
<dbReference type="OrthoDB" id="3405189at2"/>
<sequence>MLFRRIPAALGIAGLLCLPATAAQAAEPSEQDAAFLRAAHQANLAEITAGRIAWQKTTDPTVKKLAATFMRDHIHMDAELYLTARRLRVVLPNAPTPEQQALARRYEVAGADTFDEYYIATQLAAHRATIQAAQTQVEEGDDPAVRALARRATQTIAHHQVQLRAAAEAEGMAGYVETGGRAR</sequence>
<protein>
    <submittedName>
        <fullName evidence="3">Putative membrane protein</fullName>
    </submittedName>
</protein>
<evidence type="ECO:0000313" key="3">
    <source>
        <dbReference type="EMBL" id="TWG14399.1"/>
    </source>
</evidence>
<feature type="domain" description="DUF4142" evidence="2">
    <location>
        <begin position="31"/>
        <end position="164"/>
    </location>
</feature>
<dbReference type="EMBL" id="VIWY01000004">
    <property type="protein sequence ID" value="TWG14399.1"/>
    <property type="molecule type" value="Genomic_DNA"/>
</dbReference>
<gene>
    <name evidence="3" type="ORF">FHX34_104699</name>
</gene>
<proteinExistence type="predicted"/>
<keyword evidence="4" id="KW-1185">Reference proteome</keyword>
<comment type="caution">
    <text evidence="3">The sequence shown here is derived from an EMBL/GenBank/DDBJ whole genome shotgun (WGS) entry which is preliminary data.</text>
</comment>
<organism evidence="3 4">
    <name type="scientific">Actinoplanes teichomyceticus</name>
    <dbReference type="NCBI Taxonomy" id="1867"/>
    <lineage>
        <taxon>Bacteria</taxon>
        <taxon>Bacillati</taxon>
        <taxon>Actinomycetota</taxon>
        <taxon>Actinomycetes</taxon>
        <taxon>Micromonosporales</taxon>
        <taxon>Micromonosporaceae</taxon>
        <taxon>Actinoplanes</taxon>
    </lineage>
</organism>
<reference evidence="3 4" key="1">
    <citation type="submission" date="2019-06" db="EMBL/GenBank/DDBJ databases">
        <title>Sequencing the genomes of 1000 actinobacteria strains.</title>
        <authorList>
            <person name="Klenk H.-P."/>
        </authorList>
    </citation>
    <scope>NUCLEOTIDE SEQUENCE [LARGE SCALE GENOMIC DNA]</scope>
    <source>
        <strain evidence="3 4">DSM 43866</strain>
    </source>
</reference>
<feature type="chain" id="PRO_5021859604" evidence="1">
    <location>
        <begin position="26"/>
        <end position="183"/>
    </location>
</feature>
<dbReference type="PANTHER" id="PTHR38593">
    <property type="entry name" value="BLR2558 PROTEIN"/>
    <property type="match status" value="1"/>
</dbReference>
<dbReference type="AlphaFoldDB" id="A0A561VRZ8"/>
<evidence type="ECO:0000259" key="2">
    <source>
        <dbReference type="Pfam" id="PF13628"/>
    </source>
</evidence>
<evidence type="ECO:0000256" key="1">
    <source>
        <dbReference type="SAM" id="SignalP"/>
    </source>
</evidence>
<keyword evidence="1" id="KW-0732">Signal</keyword>
<name>A0A561VRZ8_ACTTI</name>
<accession>A0A561VRZ8</accession>
<dbReference type="Pfam" id="PF13628">
    <property type="entry name" value="DUF4142"/>
    <property type="match status" value="1"/>
</dbReference>
<dbReference type="InterPro" id="IPR012347">
    <property type="entry name" value="Ferritin-like"/>
</dbReference>
<dbReference type="PANTHER" id="PTHR38593:SF1">
    <property type="entry name" value="BLR2558 PROTEIN"/>
    <property type="match status" value="1"/>
</dbReference>